<keyword evidence="3" id="KW-1185">Reference proteome</keyword>
<dbReference type="Proteomes" id="UP001152622">
    <property type="component" value="Chromosome 4"/>
</dbReference>
<feature type="compositionally biased region" description="Low complexity" evidence="1">
    <location>
        <begin position="106"/>
        <end position="119"/>
    </location>
</feature>
<gene>
    <name evidence="2" type="ORF">SKAU_G00124930</name>
</gene>
<name>A0A9Q1J0M8_SYNKA</name>
<protein>
    <submittedName>
        <fullName evidence="2">Uncharacterized protein</fullName>
    </submittedName>
</protein>
<comment type="caution">
    <text evidence="2">The sequence shown here is derived from an EMBL/GenBank/DDBJ whole genome shotgun (WGS) entry which is preliminary data.</text>
</comment>
<feature type="region of interest" description="Disordered" evidence="1">
    <location>
        <begin position="60"/>
        <end position="119"/>
    </location>
</feature>
<reference evidence="2" key="1">
    <citation type="journal article" date="2023" name="Science">
        <title>Genome structures resolve the early diversification of teleost fishes.</title>
        <authorList>
            <person name="Parey E."/>
            <person name="Louis A."/>
            <person name="Montfort J."/>
            <person name="Bouchez O."/>
            <person name="Roques C."/>
            <person name="Iampietro C."/>
            <person name="Lluch J."/>
            <person name="Castinel A."/>
            <person name="Donnadieu C."/>
            <person name="Desvignes T."/>
            <person name="Floi Bucao C."/>
            <person name="Jouanno E."/>
            <person name="Wen M."/>
            <person name="Mejri S."/>
            <person name="Dirks R."/>
            <person name="Jansen H."/>
            <person name="Henkel C."/>
            <person name="Chen W.J."/>
            <person name="Zahm M."/>
            <person name="Cabau C."/>
            <person name="Klopp C."/>
            <person name="Thompson A.W."/>
            <person name="Robinson-Rechavi M."/>
            <person name="Braasch I."/>
            <person name="Lecointre G."/>
            <person name="Bobe J."/>
            <person name="Postlethwait J.H."/>
            <person name="Berthelot C."/>
            <person name="Roest Crollius H."/>
            <person name="Guiguen Y."/>
        </authorList>
    </citation>
    <scope>NUCLEOTIDE SEQUENCE</scope>
    <source>
        <strain evidence="2">WJC10195</strain>
    </source>
</reference>
<feature type="compositionally biased region" description="Polar residues" evidence="1">
    <location>
        <begin position="60"/>
        <end position="99"/>
    </location>
</feature>
<evidence type="ECO:0000313" key="3">
    <source>
        <dbReference type="Proteomes" id="UP001152622"/>
    </source>
</evidence>
<sequence length="119" mass="12484">MCENEPLTFNLLSAALARHFGKATSIIALKEQLHSKERQPEEKLGIYAADVQRLNATGLPSASTSLAQQPARASSSRNPVLASSSCQPALANSSQQPEHASSGREPSIPSSGQQSSSPS</sequence>
<proteinExistence type="predicted"/>
<dbReference type="EMBL" id="JAINUF010000004">
    <property type="protein sequence ID" value="KAJ8363662.1"/>
    <property type="molecule type" value="Genomic_DNA"/>
</dbReference>
<organism evidence="2 3">
    <name type="scientific">Synaphobranchus kaupii</name>
    <name type="common">Kaup's arrowtooth eel</name>
    <dbReference type="NCBI Taxonomy" id="118154"/>
    <lineage>
        <taxon>Eukaryota</taxon>
        <taxon>Metazoa</taxon>
        <taxon>Chordata</taxon>
        <taxon>Craniata</taxon>
        <taxon>Vertebrata</taxon>
        <taxon>Euteleostomi</taxon>
        <taxon>Actinopterygii</taxon>
        <taxon>Neopterygii</taxon>
        <taxon>Teleostei</taxon>
        <taxon>Anguilliformes</taxon>
        <taxon>Synaphobranchidae</taxon>
        <taxon>Synaphobranchus</taxon>
    </lineage>
</organism>
<evidence type="ECO:0000256" key="1">
    <source>
        <dbReference type="SAM" id="MobiDB-lite"/>
    </source>
</evidence>
<evidence type="ECO:0000313" key="2">
    <source>
        <dbReference type="EMBL" id="KAJ8363662.1"/>
    </source>
</evidence>
<dbReference type="AlphaFoldDB" id="A0A9Q1J0M8"/>
<accession>A0A9Q1J0M8</accession>